<gene>
    <name evidence="1" type="ORF">L6452_19763</name>
</gene>
<evidence type="ECO:0000313" key="1">
    <source>
        <dbReference type="EMBL" id="KAI3718878.1"/>
    </source>
</evidence>
<reference evidence="1 2" key="2">
    <citation type="journal article" date="2022" name="Mol. Ecol. Resour.">
        <title>The genomes of chicory, endive, great burdock and yacon provide insights into Asteraceae paleo-polyploidization history and plant inulin production.</title>
        <authorList>
            <person name="Fan W."/>
            <person name="Wang S."/>
            <person name="Wang H."/>
            <person name="Wang A."/>
            <person name="Jiang F."/>
            <person name="Liu H."/>
            <person name="Zhao H."/>
            <person name="Xu D."/>
            <person name="Zhang Y."/>
        </authorList>
    </citation>
    <scope>NUCLEOTIDE SEQUENCE [LARGE SCALE GENOMIC DNA]</scope>
    <source>
        <strain evidence="2">cv. Niubang</strain>
    </source>
</reference>
<organism evidence="1 2">
    <name type="scientific">Arctium lappa</name>
    <name type="common">Greater burdock</name>
    <name type="synonym">Lappa major</name>
    <dbReference type="NCBI Taxonomy" id="4217"/>
    <lineage>
        <taxon>Eukaryota</taxon>
        <taxon>Viridiplantae</taxon>
        <taxon>Streptophyta</taxon>
        <taxon>Embryophyta</taxon>
        <taxon>Tracheophyta</taxon>
        <taxon>Spermatophyta</taxon>
        <taxon>Magnoliopsida</taxon>
        <taxon>eudicotyledons</taxon>
        <taxon>Gunneridae</taxon>
        <taxon>Pentapetalae</taxon>
        <taxon>asterids</taxon>
        <taxon>campanulids</taxon>
        <taxon>Asterales</taxon>
        <taxon>Asteraceae</taxon>
        <taxon>Carduoideae</taxon>
        <taxon>Cardueae</taxon>
        <taxon>Arctiinae</taxon>
        <taxon>Arctium</taxon>
    </lineage>
</organism>
<protein>
    <submittedName>
        <fullName evidence="1">Uncharacterized protein</fullName>
    </submittedName>
</protein>
<sequence length="151" mass="16462">MAGISTTEATFPMSLDKPVTVVVARPAKKEGVEEEEEEQEEVLVIEGIQVKRDEFVKFDVFINDEDDEMAASGGGPEKTEFAGSFVNVPHKQRHSGGDGGGKVIKTRLRLGISELLEGLGVDDDDEHLLVKLVPKCDDVHVTISGIKIEME</sequence>
<keyword evidence="2" id="KW-1185">Reference proteome</keyword>
<dbReference type="EMBL" id="CM042052">
    <property type="protein sequence ID" value="KAI3718878.1"/>
    <property type="molecule type" value="Genomic_DNA"/>
</dbReference>
<comment type="caution">
    <text evidence="1">The sequence shown here is derived from an EMBL/GenBank/DDBJ whole genome shotgun (WGS) entry which is preliminary data.</text>
</comment>
<name>A0ACB9BBB5_ARCLA</name>
<proteinExistence type="predicted"/>
<evidence type="ECO:0000313" key="2">
    <source>
        <dbReference type="Proteomes" id="UP001055879"/>
    </source>
</evidence>
<accession>A0ACB9BBB5</accession>
<reference evidence="2" key="1">
    <citation type="journal article" date="2022" name="Mol. Ecol. Resour.">
        <title>The genomes of chicory, endive, great burdock and yacon provide insights into Asteraceae palaeo-polyploidization history and plant inulin production.</title>
        <authorList>
            <person name="Fan W."/>
            <person name="Wang S."/>
            <person name="Wang H."/>
            <person name="Wang A."/>
            <person name="Jiang F."/>
            <person name="Liu H."/>
            <person name="Zhao H."/>
            <person name="Xu D."/>
            <person name="Zhang Y."/>
        </authorList>
    </citation>
    <scope>NUCLEOTIDE SEQUENCE [LARGE SCALE GENOMIC DNA]</scope>
    <source>
        <strain evidence="2">cv. Niubang</strain>
    </source>
</reference>
<dbReference type="Proteomes" id="UP001055879">
    <property type="component" value="Linkage Group LG06"/>
</dbReference>